<dbReference type="RefSeq" id="WP_204042138.1">
    <property type="nucleotide sequence ID" value="NZ_BOOA01000028.1"/>
</dbReference>
<dbReference type="EMBL" id="BOOA01000028">
    <property type="protein sequence ID" value="GIH25423.1"/>
    <property type="molecule type" value="Genomic_DNA"/>
</dbReference>
<protein>
    <recommendedName>
        <fullName evidence="1">DUF6292 domain-containing protein</fullName>
    </recommendedName>
</protein>
<proteinExistence type="predicted"/>
<evidence type="ECO:0000313" key="3">
    <source>
        <dbReference type="Proteomes" id="UP000640052"/>
    </source>
</evidence>
<keyword evidence="3" id="KW-1185">Reference proteome</keyword>
<dbReference type="AlphaFoldDB" id="A0A919QDF8"/>
<comment type="caution">
    <text evidence="2">The sequence shown here is derived from an EMBL/GenBank/DDBJ whole genome shotgun (WGS) entry which is preliminary data.</text>
</comment>
<dbReference type="Pfam" id="PF19809">
    <property type="entry name" value="DUF6292"/>
    <property type="match status" value="1"/>
</dbReference>
<evidence type="ECO:0000313" key="2">
    <source>
        <dbReference type="EMBL" id="GIH25423.1"/>
    </source>
</evidence>
<feature type="domain" description="DUF6292" evidence="1">
    <location>
        <begin position="19"/>
        <end position="96"/>
    </location>
</feature>
<accession>A0A919QDF8</accession>
<evidence type="ECO:0000259" key="1">
    <source>
        <dbReference type="Pfam" id="PF19809"/>
    </source>
</evidence>
<gene>
    <name evidence="2" type="ORF">Aph01nite_37330</name>
</gene>
<dbReference type="Proteomes" id="UP000640052">
    <property type="component" value="Unassembled WGS sequence"/>
</dbReference>
<name>A0A919QDF8_9ACTN</name>
<sequence>MNHSPQPYSDAWLALPAAYIARVARVLNADRWWDDPCDPRDGTILLPGGFALVWDEESGWRHGVFLSGRQGVRTELAGVRYLGGGVLPEPGSVAGLLPGDVERPVYRSYRDFGDGLDGELLSYAGGLVGSR</sequence>
<dbReference type="InterPro" id="IPR046259">
    <property type="entry name" value="DUF6292"/>
</dbReference>
<organism evidence="2 3">
    <name type="scientific">Acrocarpospora phusangensis</name>
    <dbReference type="NCBI Taxonomy" id="1070424"/>
    <lineage>
        <taxon>Bacteria</taxon>
        <taxon>Bacillati</taxon>
        <taxon>Actinomycetota</taxon>
        <taxon>Actinomycetes</taxon>
        <taxon>Streptosporangiales</taxon>
        <taxon>Streptosporangiaceae</taxon>
        <taxon>Acrocarpospora</taxon>
    </lineage>
</organism>
<reference evidence="2" key="1">
    <citation type="submission" date="2021-01" db="EMBL/GenBank/DDBJ databases">
        <title>Whole genome shotgun sequence of Acrocarpospora phusangensis NBRC 108782.</title>
        <authorList>
            <person name="Komaki H."/>
            <person name="Tamura T."/>
        </authorList>
    </citation>
    <scope>NUCLEOTIDE SEQUENCE</scope>
    <source>
        <strain evidence="2">NBRC 108782</strain>
    </source>
</reference>